<keyword evidence="2" id="KW-1185">Reference proteome</keyword>
<accession>A0ABW4ITF8</accession>
<dbReference type="RefSeq" id="WP_381083691.1">
    <property type="nucleotide sequence ID" value="NZ_JBHUDX010000048.1"/>
</dbReference>
<reference evidence="2" key="1">
    <citation type="journal article" date="2019" name="Int. J. Syst. Evol. Microbiol.">
        <title>The Global Catalogue of Microorganisms (GCM) 10K type strain sequencing project: providing services to taxonomists for standard genome sequencing and annotation.</title>
        <authorList>
            <consortium name="The Broad Institute Genomics Platform"/>
            <consortium name="The Broad Institute Genome Sequencing Center for Infectious Disease"/>
            <person name="Wu L."/>
            <person name="Ma J."/>
        </authorList>
    </citation>
    <scope>NUCLEOTIDE SEQUENCE [LARGE SCALE GENOMIC DNA]</scope>
    <source>
        <strain evidence="2">CGMCC 1.12470</strain>
    </source>
</reference>
<comment type="caution">
    <text evidence="1">The sequence shown here is derived from an EMBL/GenBank/DDBJ whole genome shotgun (WGS) entry which is preliminary data.</text>
</comment>
<dbReference type="Proteomes" id="UP001597261">
    <property type="component" value="Unassembled WGS sequence"/>
</dbReference>
<proteinExistence type="predicted"/>
<dbReference type="EMBL" id="JBHUDX010000048">
    <property type="protein sequence ID" value="MFD1660006.1"/>
    <property type="molecule type" value="Genomic_DNA"/>
</dbReference>
<evidence type="ECO:0000313" key="2">
    <source>
        <dbReference type="Proteomes" id="UP001597261"/>
    </source>
</evidence>
<sequence length="263" mass="28595">MAHTADRLREALAPTRHPHPLLTASAVAQTVQAAEATRERADQLDAGAREHTEHTTLTADLEEHADLEAPVIHKLFGNRIRAAFNPLLITRAEVEQQLTAAYPGYRGPSPLTAAQRGPAWRAKYGCTPWCVMDHAGADGVPGWCSGTTAQVAAPTTPADHISGREPLPVLAARVVQCNDSPEEFGIKTRIWFEADLELYELDVPQARTTVARLKAFVPQLEAMCEQLERAAVDDRPGDPEAQARYMAALDARIKAADATEDRG</sequence>
<organism evidence="1 2">
    <name type="scientific">Streptomyces caeni</name>
    <dbReference type="NCBI Taxonomy" id="2307231"/>
    <lineage>
        <taxon>Bacteria</taxon>
        <taxon>Bacillati</taxon>
        <taxon>Actinomycetota</taxon>
        <taxon>Actinomycetes</taxon>
        <taxon>Kitasatosporales</taxon>
        <taxon>Streptomycetaceae</taxon>
        <taxon>Streptomyces</taxon>
    </lineage>
</organism>
<evidence type="ECO:0000313" key="1">
    <source>
        <dbReference type="EMBL" id="MFD1660006.1"/>
    </source>
</evidence>
<dbReference type="Pfam" id="PF21848">
    <property type="entry name" value="DUF6907"/>
    <property type="match status" value="1"/>
</dbReference>
<dbReference type="InterPro" id="IPR054202">
    <property type="entry name" value="DUF6907"/>
</dbReference>
<protein>
    <submittedName>
        <fullName evidence="1">DUF6907 domain-containing protein</fullName>
    </submittedName>
</protein>
<gene>
    <name evidence="1" type="ORF">ACFSL4_17835</name>
</gene>
<name>A0ABW4ITF8_9ACTN</name>